<accession>A0A9W7XF48</accession>
<dbReference type="GO" id="GO:0055037">
    <property type="term" value="C:recycling endosome"/>
    <property type="evidence" value="ECO:0007669"/>
    <property type="project" value="TreeGrafter"/>
</dbReference>
<evidence type="ECO:0000313" key="3">
    <source>
        <dbReference type="Proteomes" id="UP001164776"/>
    </source>
</evidence>
<dbReference type="GO" id="GO:0032367">
    <property type="term" value="P:intracellular cholesterol transport"/>
    <property type="evidence" value="ECO:0007669"/>
    <property type="project" value="InterPro"/>
</dbReference>
<organism evidence="2 3">
    <name type="scientific">Paspalum vaginatum</name>
    <name type="common">seashore paspalum</name>
    <dbReference type="NCBI Taxonomy" id="158149"/>
    <lineage>
        <taxon>Eukaryota</taxon>
        <taxon>Viridiplantae</taxon>
        <taxon>Streptophyta</taxon>
        <taxon>Embryophyta</taxon>
        <taxon>Tracheophyta</taxon>
        <taxon>Spermatophyta</taxon>
        <taxon>Magnoliopsida</taxon>
        <taxon>Liliopsida</taxon>
        <taxon>Poales</taxon>
        <taxon>Poaceae</taxon>
        <taxon>PACMAD clade</taxon>
        <taxon>Panicoideae</taxon>
        <taxon>Andropogonodae</taxon>
        <taxon>Paspaleae</taxon>
        <taxon>Paspalinae</taxon>
        <taxon>Paspalum</taxon>
    </lineage>
</organism>
<reference evidence="2 3" key="1">
    <citation type="submission" date="2022-10" db="EMBL/GenBank/DDBJ databases">
        <title>WGS assembly of Paspalum vaginatum 540-79.</title>
        <authorList>
            <person name="Sun G."/>
            <person name="Wase N."/>
            <person name="Shu S."/>
            <person name="Jenkins J."/>
            <person name="Zhou B."/>
            <person name="Torres-Rodriguez J."/>
            <person name="Chen C."/>
            <person name="Sandor L."/>
            <person name="Plott C."/>
            <person name="Yoshinga Y."/>
            <person name="Daum C."/>
            <person name="Qi P."/>
            <person name="Barry K."/>
            <person name="Lipzen A."/>
            <person name="Berry L."/>
            <person name="Pedersen C."/>
            <person name="Gottilla T."/>
            <person name="Foltz A."/>
            <person name="Yu H."/>
            <person name="O'Malley R."/>
            <person name="Zhang C."/>
            <person name="Devos K."/>
            <person name="Sigmon B."/>
            <person name="Yu B."/>
            <person name="Obata T."/>
            <person name="Schmutz J."/>
            <person name="Schnable J."/>
        </authorList>
    </citation>
    <scope>NUCLEOTIDE SEQUENCE [LARGE SCALE GENOMIC DNA]</scope>
    <source>
        <strain evidence="3">cv. 540-79</strain>
    </source>
</reference>
<dbReference type="GO" id="GO:0005802">
    <property type="term" value="C:trans-Golgi network"/>
    <property type="evidence" value="ECO:0007669"/>
    <property type="project" value="InterPro"/>
</dbReference>
<dbReference type="InterPro" id="IPR040362">
    <property type="entry name" value="RELCH"/>
</dbReference>
<feature type="compositionally biased region" description="Polar residues" evidence="1">
    <location>
        <begin position="188"/>
        <end position="201"/>
    </location>
</feature>
<evidence type="ECO:0000313" key="2">
    <source>
        <dbReference type="EMBL" id="KAJ1257431.1"/>
    </source>
</evidence>
<comment type="caution">
    <text evidence="2">The sequence shown here is derived from an EMBL/GenBank/DDBJ whole genome shotgun (WGS) entry which is preliminary data.</text>
</comment>
<name>A0A9W7XF48_9POAL</name>
<gene>
    <name evidence="2" type="ORF">BS78_K041800</name>
</gene>
<protein>
    <submittedName>
        <fullName evidence="2">Uncharacterized protein</fullName>
    </submittedName>
</protein>
<dbReference type="PANTHER" id="PTHR32059">
    <property type="entry name" value="RAB11-BINDING PROTEIN RELCH"/>
    <property type="match status" value="1"/>
</dbReference>
<dbReference type="EMBL" id="MU629416">
    <property type="protein sequence ID" value="KAJ1257431.1"/>
    <property type="molecule type" value="Genomic_DNA"/>
</dbReference>
<feature type="region of interest" description="Disordered" evidence="1">
    <location>
        <begin position="181"/>
        <end position="206"/>
    </location>
</feature>
<dbReference type="OrthoDB" id="1695393at2759"/>
<keyword evidence="3" id="KW-1185">Reference proteome</keyword>
<proteinExistence type="predicted"/>
<evidence type="ECO:0000256" key="1">
    <source>
        <dbReference type="SAM" id="MobiDB-lite"/>
    </source>
</evidence>
<dbReference type="PANTHER" id="PTHR32059:SF0">
    <property type="entry name" value="RAB11-BINDING PROTEIN RELCH"/>
    <property type="match status" value="1"/>
</dbReference>
<sequence length="223" mass="24097">MTVKCASIDAFGAVAQHFKTGMVVDKICIQMDAFLEDGSHEATISVIRALAVAVPHSTNRLHGYLLTKIFMLTSITLTGHDIQRRHERANVLCEALRALDATDLPATSVRDQLLPSIQNLLKDLDALDPAHKEALEIIGRERSGGTLESLSKVMGAHLGIASSVSSFFGESSLLAKKEGIEQHDPAGPTNTEPNQQTQPESTRFGRIMRGGFGDILRGQSKGQ</sequence>
<dbReference type="AlphaFoldDB" id="A0A9W7XF48"/>
<dbReference type="Proteomes" id="UP001164776">
    <property type="component" value="Unassembled WGS sequence"/>
</dbReference>